<dbReference type="InterPro" id="IPR050295">
    <property type="entry name" value="Plant_2OG-oxidoreductases"/>
</dbReference>
<accession>A0A5J6BTJ4</accession>
<gene>
    <name evidence="6" type="primary">FNSI1</name>
</gene>
<feature type="domain" description="Fe2OG dioxygenase" evidence="5">
    <location>
        <begin position="256"/>
        <end position="356"/>
    </location>
</feature>
<evidence type="ECO:0000256" key="4">
    <source>
        <dbReference type="RuleBase" id="RU003682"/>
    </source>
</evidence>
<evidence type="ECO:0000256" key="1">
    <source>
        <dbReference type="ARBA" id="ARBA00008056"/>
    </source>
</evidence>
<keyword evidence="2 4" id="KW-0479">Metal-binding</keyword>
<evidence type="ECO:0000256" key="2">
    <source>
        <dbReference type="ARBA" id="ARBA00022723"/>
    </source>
</evidence>
<dbReference type="Pfam" id="PF14226">
    <property type="entry name" value="DIOX_N"/>
    <property type="match status" value="2"/>
</dbReference>
<dbReference type="SUPFAM" id="SSF51197">
    <property type="entry name" value="Clavaminate synthase-like"/>
    <property type="match status" value="2"/>
</dbReference>
<dbReference type="PANTHER" id="PTHR47991">
    <property type="entry name" value="OXOGLUTARATE/IRON-DEPENDENT DIOXYGENASE"/>
    <property type="match status" value="1"/>
</dbReference>
<dbReference type="EMBL" id="MK557764">
    <property type="protein sequence ID" value="QEP99658.1"/>
    <property type="molecule type" value="mRNA"/>
</dbReference>
<evidence type="ECO:0000313" key="6">
    <source>
        <dbReference type="EMBL" id="QEP99658.1"/>
    </source>
</evidence>
<dbReference type="AlphaFoldDB" id="A0A5J6BTJ4"/>
<protein>
    <submittedName>
        <fullName evidence="6">Flavonoid synthase I</fullName>
    </submittedName>
</protein>
<evidence type="ECO:0000256" key="3">
    <source>
        <dbReference type="ARBA" id="ARBA00023004"/>
    </source>
</evidence>
<dbReference type="InterPro" id="IPR026992">
    <property type="entry name" value="DIOX_N"/>
</dbReference>
<proteinExistence type="evidence at transcript level"/>
<dbReference type="Gene3D" id="2.60.120.330">
    <property type="entry name" value="B-lactam Antibiotic, Isopenicillin N Synthase, Chain"/>
    <property type="match status" value="2"/>
</dbReference>
<organism evidence="6">
    <name type="scientific">Marchantia paleacea</name>
    <name type="common">Liverwort</name>
    <dbReference type="NCBI Taxonomy" id="56867"/>
    <lineage>
        <taxon>Eukaryota</taxon>
        <taxon>Viridiplantae</taxon>
        <taxon>Streptophyta</taxon>
        <taxon>Embryophyta</taxon>
        <taxon>Marchantiophyta</taxon>
        <taxon>Marchantiopsida</taxon>
        <taxon>Marchantiidae</taxon>
        <taxon>Marchantiales</taxon>
        <taxon>Marchantiaceae</taxon>
        <taxon>Marchantia</taxon>
    </lineage>
</organism>
<dbReference type="Pfam" id="PF03171">
    <property type="entry name" value="2OG-FeII_Oxy"/>
    <property type="match status" value="1"/>
</dbReference>
<keyword evidence="4" id="KW-0560">Oxidoreductase</keyword>
<dbReference type="PROSITE" id="PS51471">
    <property type="entry name" value="FE2OG_OXY"/>
    <property type="match status" value="1"/>
</dbReference>
<dbReference type="InterPro" id="IPR044861">
    <property type="entry name" value="IPNS-like_FE2OG_OXY"/>
</dbReference>
<evidence type="ECO:0000259" key="5">
    <source>
        <dbReference type="PROSITE" id="PS51471"/>
    </source>
</evidence>
<keyword evidence="3 4" id="KW-0408">Iron</keyword>
<comment type="similarity">
    <text evidence="1 4">Belongs to the iron/ascorbate-dependent oxidoreductase family.</text>
</comment>
<dbReference type="InterPro" id="IPR005123">
    <property type="entry name" value="Oxoglu/Fe-dep_dioxygenase_dom"/>
</dbReference>
<sequence length="403" mass="44610">MAPPVAESAGIASNDKSNVVPYSVMKLADSKMDVPEKFVKTIGERPTVAYNDYCKEIPVISLKGINSSDADRARIVSEIGLACAEWGIFQVVDHGISEVSLKGINSSDADRARIVSEIGLACAEWGIFQVVDHGISEELMAKMMANSLEFFKLPLEEKLKYATKPGGFPVGYASGSHRSDDDILDWRELMVHRTLPSSIREQDSNIWPQFPETYREVLANYSDNVDRLVTSLLGLISESLGLPTDYIKNAVGGENTEQKILANYYPQCPQPDLTLGLRSHTDYGTITILQQEVGGLQAYKEDRDLWVTVEPLPAALVVNLGDQIQILSNAKYCSVEHQAVVNSNETRLTLVVFANPHSLSLIGPAPELLSEENPAKYRTYTFKDYFPICYAKQSKKHYDALAI</sequence>
<dbReference type="InterPro" id="IPR027443">
    <property type="entry name" value="IPNS-like_sf"/>
</dbReference>
<dbReference type="GO" id="GO:0016491">
    <property type="term" value="F:oxidoreductase activity"/>
    <property type="evidence" value="ECO:0007669"/>
    <property type="project" value="UniProtKB-KW"/>
</dbReference>
<reference evidence="6" key="1">
    <citation type="submission" date="2019-02" db="EMBL/GenBank/DDBJ databases">
        <authorList>
            <person name="Zhang X."/>
        </authorList>
    </citation>
    <scope>NUCLEOTIDE SEQUENCE</scope>
</reference>
<dbReference type="GO" id="GO:0046872">
    <property type="term" value="F:metal ion binding"/>
    <property type="evidence" value="ECO:0007669"/>
    <property type="project" value="UniProtKB-KW"/>
</dbReference>
<name>A0A5J6BTJ4_MARPA</name>